<organism evidence="3 4">
    <name type="scientific">Halomonas citrativorans</name>
    <dbReference type="NCBI Taxonomy" id="2742612"/>
    <lineage>
        <taxon>Bacteria</taxon>
        <taxon>Pseudomonadati</taxon>
        <taxon>Pseudomonadota</taxon>
        <taxon>Gammaproteobacteria</taxon>
        <taxon>Oceanospirillales</taxon>
        <taxon>Halomonadaceae</taxon>
        <taxon>Halomonas</taxon>
    </lineage>
</organism>
<sequence>MTIMTVEQIEHFLDEVFPQRMGRIESVGEMCATMRLTVGYEHLRPGPRVSGPTMMGFADVALYVAILAQIGPEPMAVTSDFNCHFLRAASGEHDIIAHARLIKLGRRLAVGEVQIFSAADERRPVVHATASYALPAT</sequence>
<evidence type="ECO:0000259" key="1">
    <source>
        <dbReference type="Pfam" id="PF03061"/>
    </source>
</evidence>
<reference evidence="3 4" key="1">
    <citation type="submission" date="2017-02" db="EMBL/GenBank/DDBJ databases">
        <authorList>
            <person name="Dridi B."/>
        </authorList>
    </citation>
    <scope>NUCLEOTIDE SEQUENCE [LARGE SCALE GENOMIC DNA]</scope>
    <source>
        <strain evidence="3 4">JB380</strain>
    </source>
</reference>
<proteinExistence type="predicted"/>
<dbReference type="EMBL" id="FUKM01000057">
    <property type="protein sequence ID" value="SJN14429.1"/>
    <property type="molecule type" value="Genomic_DNA"/>
</dbReference>
<dbReference type="OrthoDB" id="9805304at2"/>
<evidence type="ECO:0000313" key="3">
    <source>
        <dbReference type="EMBL" id="SJN14429.1"/>
    </source>
</evidence>
<keyword evidence="5" id="KW-1185">Reference proteome</keyword>
<protein>
    <submittedName>
        <fullName evidence="2">PaaI family thioesterase</fullName>
    </submittedName>
    <submittedName>
        <fullName evidence="3">Phenylacetic acid degradation-related protein</fullName>
    </submittedName>
</protein>
<comment type="caution">
    <text evidence="3">The sequence shown here is derived from an EMBL/GenBank/DDBJ whole genome shotgun (WGS) entry which is preliminary data.</text>
</comment>
<dbReference type="EMBL" id="RRZC01000003">
    <property type="protein sequence ID" value="MBE0402900.1"/>
    <property type="molecule type" value="Genomic_DNA"/>
</dbReference>
<feature type="domain" description="Thioesterase" evidence="1">
    <location>
        <begin position="49"/>
        <end position="120"/>
    </location>
</feature>
<dbReference type="CDD" id="cd03443">
    <property type="entry name" value="PaaI_thioesterase"/>
    <property type="match status" value="1"/>
</dbReference>
<evidence type="ECO:0000313" key="4">
    <source>
        <dbReference type="Proteomes" id="UP000196331"/>
    </source>
</evidence>
<dbReference type="Proteomes" id="UP000196331">
    <property type="component" value="Unassembled WGS sequence"/>
</dbReference>
<dbReference type="Gene3D" id="3.10.129.10">
    <property type="entry name" value="Hotdog Thioesterase"/>
    <property type="match status" value="1"/>
</dbReference>
<gene>
    <name evidence="3" type="ORF">CZ787_15100</name>
    <name evidence="2" type="ORF">EI163_04890</name>
</gene>
<dbReference type="InterPro" id="IPR006683">
    <property type="entry name" value="Thioestr_dom"/>
</dbReference>
<evidence type="ECO:0000313" key="5">
    <source>
        <dbReference type="Proteomes" id="UP000754821"/>
    </source>
</evidence>
<dbReference type="RefSeq" id="WP_087110530.1">
    <property type="nucleotide sequence ID" value="NZ_FUKM01000057.1"/>
</dbReference>
<reference evidence="2 5" key="2">
    <citation type="submission" date="2020-07" db="EMBL/GenBank/DDBJ databases">
        <title>Halophilic bacteria isolated from french cheeses.</title>
        <authorList>
            <person name="Kothe C.I."/>
            <person name="Farah-Kraiem B."/>
            <person name="Renault P."/>
            <person name="Dridi B."/>
        </authorList>
    </citation>
    <scope>NUCLEOTIDE SEQUENCE [LARGE SCALE GENOMIC DNA]</scope>
    <source>
        <strain evidence="2 5">FME16</strain>
    </source>
</reference>
<dbReference type="Proteomes" id="UP000754821">
    <property type="component" value="Unassembled WGS sequence"/>
</dbReference>
<dbReference type="GO" id="GO:0016790">
    <property type="term" value="F:thiolester hydrolase activity"/>
    <property type="evidence" value="ECO:0007669"/>
    <property type="project" value="UniProtKB-ARBA"/>
</dbReference>
<dbReference type="SUPFAM" id="SSF54637">
    <property type="entry name" value="Thioesterase/thiol ester dehydrase-isomerase"/>
    <property type="match status" value="1"/>
</dbReference>
<accession>A0A1R4I3W8</accession>
<dbReference type="InterPro" id="IPR029069">
    <property type="entry name" value="HotDog_dom_sf"/>
</dbReference>
<name>A0A1R4I3W8_9GAMM</name>
<evidence type="ECO:0000313" key="2">
    <source>
        <dbReference type="EMBL" id="MBE0402900.1"/>
    </source>
</evidence>
<dbReference type="Pfam" id="PF03061">
    <property type="entry name" value="4HBT"/>
    <property type="match status" value="1"/>
</dbReference>
<dbReference type="AlphaFoldDB" id="A0A1R4I3W8"/>